<feature type="region of interest" description="Disordered" evidence="1">
    <location>
        <begin position="572"/>
        <end position="599"/>
    </location>
</feature>
<feature type="transmembrane region" description="Helical" evidence="2">
    <location>
        <begin position="205"/>
        <end position="228"/>
    </location>
</feature>
<keyword evidence="2" id="KW-0472">Membrane</keyword>
<keyword evidence="4" id="KW-1185">Reference proteome</keyword>
<evidence type="ECO:0000313" key="4">
    <source>
        <dbReference type="Proteomes" id="UP000017559"/>
    </source>
</evidence>
<accession>V2XKB8</accession>
<feature type="compositionally biased region" description="Polar residues" evidence="1">
    <location>
        <begin position="578"/>
        <end position="587"/>
    </location>
</feature>
<feature type="compositionally biased region" description="Polar residues" evidence="1">
    <location>
        <begin position="379"/>
        <end position="403"/>
    </location>
</feature>
<dbReference type="Proteomes" id="UP000017559">
    <property type="component" value="Unassembled WGS sequence"/>
</dbReference>
<dbReference type="KEGG" id="mrr:Moror_14554"/>
<organism evidence="3 4">
    <name type="scientific">Moniliophthora roreri (strain MCA 2997)</name>
    <name type="common">Cocoa frosty pod rot fungus</name>
    <name type="synonym">Crinipellis roreri</name>
    <dbReference type="NCBI Taxonomy" id="1381753"/>
    <lineage>
        <taxon>Eukaryota</taxon>
        <taxon>Fungi</taxon>
        <taxon>Dikarya</taxon>
        <taxon>Basidiomycota</taxon>
        <taxon>Agaricomycotina</taxon>
        <taxon>Agaricomycetes</taxon>
        <taxon>Agaricomycetidae</taxon>
        <taxon>Agaricales</taxon>
        <taxon>Marasmiineae</taxon>
        <taxon>Marasmiaceae</taxon>
        <taxon>Moniliophthora</taxon>
    </lineage>
</organism>
<proteinExistence type="predicted"/>
<name>V2XKB8_MONRO</name>
<keyword evidence="2" id="KW-1133">Transmembrane helix</keyword>
<feature type="compositionally biased region" description="Low complexity" evidence="1">
    <location>
        <begin position="648"/>
        <end position="662"/>
    </location>
</feature>
<protein>
    <submittedName>
        <fullName evidence="3">Uncharacterized protein</fullName>
    </submittedName>
</protein>
<dbReference type="HOGENOM" id="CLU_401727_0_0_1"/>
<feature type="compositionally biased region" description="Polar residues" evidence="1">
    <location>
        <begin position="636"/>
        <end position="647"/>
    </location>
</feature>
<comment type="caution">
    <text evidence="3">The sequence shown here is derived from an EMBL/GenBank/DDBJ whole genome shotgun (WGS) entry which is preliminary data.</text>
</comment>
<feature type="region of interest" description="Disordered" evidence="1">
    <location>
        <begin position="329"/>
        <end position="407"/>
    </location>
</feature>
<sequence>MIGFNSPSPDFQYPHKTLSILIGQPVQLGHLMAAVPFTLHTFSISPHSPTYSNPHLSSTLLRAKIATPTSKSKVYRIFSNHRRSYPNGPKRNRDMNLSLRDDATSAQEKQRFWEESGWRRLRAWKAVKFLLEIVLGAWAIYNTVRYFIAYSIYSSREGQAVALALGSVSAVCFASIMCEAALAASQPELIAAQLPSQTSLLLRTIILSLGSFFLLASSVVNLALTIVWRHSTLRELDIDSRCRLDVDVVWSISSSTSMCSGANWTAWLSLAVFRIAFTFVLSLSLLITASQCQPIRRSSYYTSYRPHYRRRGSGRASSTLVDGATLRSVITPPERRSSSTLTSQSTVIPPLRRSSHSTVGSKKASQYNSNTNIDRHSMPTRTSSTVDRSLSVASHQTANQDNQDMCEDDRQPFTPQDPLARLDPALIQRGLADAIYLSPSSFNASSTRGDHDLNQFIDQFRVLVNQIARETEEAVEYAHPDTYVREVDSDSDTDESDLGSPRSLEFHNPDFPFGFPQIPPRTLGYDEFGQPYPPDEPVRILNGYIRRMPTIESLGSREVASSIWSHMDSDRAGGLSIHSLSRPSTRGMTEFAGSEPTSQANSLRLNIAAALASSNGVSRPLTSESSAGHSHHSGDRPSTSRSTFSYHSGNAGAVAGSGNLSSPNSTPSSDGFLSLSEEARSAN</sequence>
<feature type="transmembrane region" description="Helical" evidence="2">
    <location>
        <begin position="129"/>
        <end position="148"/>
    </location>
</feature>
<feature type="region of interest" description="Disordered" evidence="1">
    <location>
        <begin position="617"/>
        <end position="683"/>
    </location>
</feature>
<gene>
    <name evidence="3" type="ORF">Moror_14554</name>
</gene>
<evidence type="ECO:0000256" key="1">
    <source>
        <dbReference type="SAM" id="MobiDB-lite"/>
    </source>
</evidence>
<dbReference type="STRING" id="1381753.V2XKB8"/>
<dbReference type="AlphaFoldDB" id="V2XKB8"/>
<feature type="transmembrane region" description="Helical" evidence="2">
    <location>
        <begin position="264"/>
        <end position="287"/>
    </location>
</feature>
<reference evidence="3 4" key="1">
    <citation type="journal article" date="2014" name="BMC Genomics">
        <title>Genome and secretome analysis of the hemibiotrophic fungal pathogen, Moniliophthora roreri, which causes frosty pod rot disease of cacao: mechanisms of the biotrophic and necrotrophic phases.</title>
        <authorList>
            <person name="Meinhardt L.W."/>
            <person name="Costa G.G.L."/>
            <person name="Thomazella D.P.T."/>
            <person name="Teixeira P.J.P.L."/>
            <person name="Carazzolle M.F."/>
            <person name="Schuster S.C."/>
            <person name="Carlson J.E."/>
            <person name="Guiltinan M.J."/>
            <person name="Mieczkowski P."/>
            <person name="Farmer A."/>
            <person name="Ramaraj T."/>
            <person name="Crozier J."/>
            <person name="Davis R.E."/>
            <person name="Shao J."/>
            <person name="Melnick R.L."/>
            <person name="Pereira G.A.G."/>
            <person name="Bailey B.A."/>
        </authorList>
    </citation>
    <scope>NUCLEOTIDE SEQUENCE [LARGE SCALE GENOMIC DNA]</scope>
    <source>
        <strain evidence="3 4">MCA 2997</strain>
    </source>
</reference>
<dbReference type="EMBL" id="AWSO01000207">
    <property type="protein sequence ID" value="ESK93291.1"/>
    <property type="molecule type" value="Genomic_DNA"/>
</dbReference>
<evidence type="ECO:0000256" key="2">
    <source>
        <dbReference type="SAM" id="Phobius"/>
    </source>
</evidence>
<feature type="transmembrane region" description="Helical" evidence="2">
    <location>
        <begin position="160"/>
        <end position="184"/>
    </location>
</feature>
<evidence type="ECO:0000313" key="3">
    <source>
        <dbReference type="EMBL" id="ESK93291.1"/>
    </source>
</evidence>
<dbReference type="OrthoDB" id="3222669at2759"/>
<feature type="region of interest" description="Disordered" evidence="1">
    <location>
        <begin position="480"/>
        <end position="510"/>
    </location>
</feature>
<feature type="compositionally biased region" description="Polar residues" evidence="1">
    <location>
        <begin position="356"/>
        <end position="372"/>
    </location>
</feature>
<keyword evidence="2" id="KW-0812">Transmembrane</keyword>